<evidence type="ECO:0000256" key="3">
    <source>
        <dbReference type="ARBA" id="ARBA00020150"/>
    </source>
</evidence>
<evidence type="ECO:0000256" key="7">
    <source>
        <dbReference type="ARBA" id="ARBA00023136"/>
    </source>
</evidence>
<evidence type="ECO:0000256" key="2">
    <source>
        <dbReference type="ARBA" id="ARBA00006772"/>
    </source>
</evidence>
<keyword evidence="4" id="KW-0813">Transport</keyword>
<evidence type="ECO:0000313" key="12">
    <source>
        <dbReference type="Proteomes" id="UP001250214"/>
    </source>
</evidence>
<feature type="transmembrane region" description="Helical" evidence="10">
    <location>
        <begin position="158"/>
        <end position="182"/>
    </location>
</feature>
<evidence type="ECO:0000256" key="8">
    <source>
        <dbReference type="ARBA" id="ARBA00031174"/>
    </source>
</evidence>
<feature type="transmembrane region" description="Helical" evidence="10">
    <location>
        <begin position="261"/>
        <end position="283"/>
    </location>
</feature>
<dbReference type="InterPro" id="IPR031312">
    <property type="entry name" value="Na/sul_symport_CS"/>
</dbReference>
<keyword evidence="12" id="KW-1185">Reference proteome</keyword>
<evidence type="ECO:0000256" key="4">
    <source>
        <dbReference type="ARBA" id="ARBA00022448"/>
    </source>
</evidence>
<dbReference type="PROSITE" id="PS01271">
    <property type="entry name" value="NA_SULFATE"/>
    <property type="match status" value="1"/>
</dbReference>
<feature type="transmembrane region" description="Helical" evidence="10">
    <location>
        <begin position="188"/>
        <end position="206"/>
    </location>
</feature>
<comment type="caution">
    <text evidence="11">The sequence shown here is derived from an EMBL/GenBank/DDBJ whole genome shotgun (WGS) entry which is preliminary data.</text>
</comment>
<feature type="transmembrane region" description="Helical" evidence="10">
    <location>
        <begin position="105"/>
        <end position="123"/>
    </location>
</feature>
<dbReference type="Pfam" id="PF00939">
    <property type="entry name" value="Na_sulph_symp"/>
    <property type="match status" value="1"/>
</dbReference>
<reference evidence="12" key="1">
    <citation type="submission" date="2023-07" db="EMBL/GenBank/DDBJ databases">
        <title>Novel species in the genus Lipingzhangella isolated from Sambhar Salt Lake.</title>
        <authorList>
            <person name="Jiya N."/>
            <person name="Kajale S."/>
            <person name="Sharma A."/>
        </authorList>
    </citation>
    <scope>NUCLEOTIDE SEQUENCE [LARGE SCALE GENOMIC DNA]</scope>
    <source>
        <strain evidence="12">LS1_29</strain>
    </source>
</reference>
<protein>
    <recommendedName>
        <fullName evidence="3">Sodium-dependent dicarboxylate transporter SdcS</fullName>
    </recommendedName>
    <alternativeName>
        <fullName evidence="8">Na(+)/dicarboxylate symporter</fullName>
    </alternativeName>
</protein>
<keyword evidence="5 10" id="KW-0812">Transmembrane</keyword>
<feature type="transmembrane region" description="Helical" evidence="10">
    <location>
        <begin position="381"/>
        <end position="401"/>
    </location>
</feature>
<evidence type="ECO:0000256" key="1">
    <source>
        <dbReference type="ARBA" id="ARBA00004141"/>
    </source>
</evidence>
<name>A0ABU2H1T3_9ACTN</name>
<organism evidence="11 12">
    <name type="scientific">Lipingzhangella rawalii</name>
    <dbReference type="NCBI Taxonomy" id="2055835"/>
    <lineage>
        <taxon>Bacteria</taxon>
        <taxon>Bacillati</taxon>
        <taxon>Actinomycetota</taxon>
        <taxon>Actinomycetes</taxon>
        <taxon>Streptosporangiales</taxon>
        <taxon>Nocardiopsidaceae</taxon>
        <taxon>Lipingzhangella</taxon>
    </lineage>
</organism>
<feature type="transmembrane region" description="Helical" evidence="10">
    <location>
        <begin position="218"/>
        <end position="241"/>
    </location>
</feature>
<feature type="transmembrane region" description="Helical" evidence="10">
    <location>
        <begin position="129"/>
        <end position="146"/>
    </location>
</feature>
<keyword evidence="7 10" id="KW-0472">Membrane</keyword>
<evidence type="ECO:0000256" key="10">
    <source>
        <dbReference type="SAM" id="Phobius"/>
    </source>
</evidence>
<feature type="transmembrane region" description="Helical" evidence="10">
    <location>
        <begin position="511"/>
        <end position="533"/>
    </location>
</feature>
<gene>
    <name evidence="11" type="ORF">RIF23_02950</name>
</gene>
<evidence type="ECO:0000256" key="5">
    <source>
        <dbReference type="ARBA" id="ARBA00022692"/>
    </source>
</evidence>
<comment type="subcellular location">
    <subcellularLocation>
        <location evidence="1">Membrane</location>
        <topology evidence="1">Multi-pass membrane protein</topology>
    </subcellularLocation>
</comment>
<feature type="transmembrane region" description="Helical" evidence="10">
    <location>
        <begin position="318"/>
        <end position="336"/>
    </location>
</feature>
<feature type="compositionally biased region" description="Polar residues" evidence="9">
    <location>
        <begin position="1"/>
        <end position="11"/>
    </location>
</feature>
<feature type="transmembrane region" description="Helical" evidence="10">
    <location>
        <begin position="421"/>
        <end position="440"/>
    </location>
</feature>
<dbReference type="InterPro" id="IPR001898">
    <property type="entry name" value="SLC13A/DASS"/>
</dbReference>
<dbReference type="PANTHER" id="PTHR10283">
    <property type="entry name" value="SOLUTE CARRIER FAMILY 13 MEMBER"/>
    <property type="match status" value="1"/>
</dbReference>
<feature type="transmembrane region" description="Helical" evidence="10">
    <location>
        <begin position="32"/>
        <end position="48"/>
    </location>
</feature>
<evidence type="ECO:0000256" key="9">
    <source>
        <dbReference type="SAM" id="MobiDB-lite"/>
    </source>
</evidence>
<feature type="transmembrane region" description="Helical" evidence="10">
    <location>
        <begin position="348"/>
        <end position="369"/>
    </location>
</feature>
<keyword evidence="6 10" id="KW-1133">Transmembrane helix</keyword>
<accession>A0ABU2H1T3</accession>
<proteinExistence type="inferred from homology"/>
<feature type="compositionally biased region" description="Basic and acidic residues" evidence="9">
    <location>
        <begin position="12"/>
        <end position="21"/>
    </location>
</feature>
<dbReference type="EMBL" id="JAVLVT010000001">
    <property type="protein sequence ID" value="MDS1269251.1"/>
    <property type="molecule type" value="Genomic_DNA"/>
</dbReference>
<dbReference type="PANTHER" id="PTHR10283:SF82">
    <property type="entry name" value="SOLUTE CARRIER FAMILY 13 MEMBER 2"/>
    <property type="match status" value="1"/>
</dbReference>
<sequence>MSSTTESTTDTGAREDDHSSAEDTNSTLRKRIGLVLGIVAAIALYILMPDIVPPVPDGAAGQVRADELEALGLSPEAPAHLARATAAVAALMAVWWMTEAIPLPATALLPLVLFPVLGVTDIGGAASPYASHLIFLFMGGFMLALAMQRWNLHRRIALTIVSWVGFSPTMLIAGFMLATAFITMWVSNTATTIMMLPIGISVLALVAQNRGGHTDSNFATALLLGIAYASSIGSVSTLIGTPPNVFMAGYLAENHDIHVSFGQWMLIGVPLAAVFLVVCWFVLTRVVFPPKISELEGGRELIRDQLREMGPMSRGERIVLVVFALAALAWILNSTLQSIDAVLAAAPWLESVSDAGIAITVAIVLFLIPVDGRRGTPVLDWTTAAQLPWGILLLFGGGLSLSAQFEASGLSSWIGERVEGLAGVPGWVLVLVVAGIVLLLTELTSNTATANIFIPIMAAVAIGMHLDVMALVIPAALAASLAFMLPVATPPNAIVFGTGHIKVGQMVKAGVWLNIIALLLVLGVMYTLASWVYGV</sequence>
<dbReference type="NCBIfam" id="TIGR00785">
    <property type="entry name" value="dass"/>
    <property type="match status" value="1"/>
</dbReference>
<comment type="similarity">
    <text evidence="2">Belongs to the SLC13A/DASS transporter (TC 2.A.47) family. NADC subfamily.</text>
</comment>
<feature type="region of interest" description="Disordered" evidence="9">
    <location>
        <begin position="1"/>
        <end position="24"/>
    </location>
</feature>
<feature type="transmembrane region" description="Helical" evidence="10">
    <location>
        <begin position="452"/>
        <end position="473"/>
    </location>
</feature>
<dbReference type="RefSeq" id="WP_310910745.1">
    <property type="nucleotide sequence ID" value="NZ_JAVLVT010000001.1"/>
</dbReference>
<feature type="transmembrane region" description="Helical" evidence="10">
    <location>
        <begin position="479"/>
        <end position="499"/>
    </location>
</feature>
<evidence type="ECO:0000256" key="6">
    <source>
        <dbReference type="ARBA" id="ARBA00022989"/>
    </source>
</evidence>
<feature type="transmembrane region" description="Helical" evidence="10">
    <location>
        <begin position="81"/>
        <end position="98"/>
    </location>
</feature>
<evidence type="ECO:0000313" key="11">
    <source>
        <dbReference type="EMBL" id="MDS1269251.1"/>
    </source>
</evidence>
<dbReference type="Proteomes" id="UP001250214">
    <property type="component" value="Unassembled WGS sequence"/>
</dbReference>